<protein>
    <recommendedName>
        <fullName evidence="11">L,D-TPase catalytic domain-containing protein</fullName>
    </recommendedName>
</protein>
<dbReference type="Proteomes" id="UP000824633">
    <property type="component" value="Chromosome"/>
</dbReference>
<evidence type="ECO:0000256" key="8">
    <source>
        <dbReference type="ARBA" id="ARBA00023316"/>
    </source>
</evidence>
<feature type="transmembrane region" description="Helical" evidence="10">
    <location>
        <begin position="5"/>
        <end position="22"/>
    </location>
</feature>
<comment type="pathway">
    <text evidence="1 9">Cell wall biogenesis; peptidoglycan biosynthesis.</text>
</comment>
<evidence type="ECO:0000256" key="1">
    <source>
        <dbReference type="ARBA" id="ARBA00004752"/>
    </source>
</evidence>
<name>A0ABN6IVK4_9CLOT</name>
<keyword evidence="5" id="KW-0378">Hydrolase</keyword>
<evidence type="ECO:0000313" key="12">
    <source>
        <dbReference type="EMBL" id="BCZ46200.1"/>
    </source>
</evidence>
<dbReference type="Pfam" id="PF03734">
    <property type="entry name" value="YkuD"/>
    <property type="match status" value="1"/>
</dbReference>
<keyword evidence="4" id="KW-0808">Transferase</keyword>
<feature type="active site" description="Proton donor/acceptor" evidence="9">
    <location>
        <position position="109"/>
    </location>
</feature>
<dbReference type="PANTHER" id="PTHR30582:SF24">
    <property type="entry name" value="L,D-TRANSPEPTIDASE ERFK_SRFK-RELATED"/>
    <property type="match status" value="1"/>
</dbReference>
<dbReference type="SUPFAM" id="SSF47090">
    <property type="entry name" value="PGBD-like"/>
    <property type="match status" value="1"/>
</dbReference>
<dbReference type="InterPro" id="IPR038063">
    <property type="entry name" value="Transpep_catalytic_dom"/>
</dbReference>
<evidence type="ECO:0000256" key="3">
    <source>
        <dbReference type="ARBA" id="ARBA00022676"/>
    </source>
</evidence>
<dbReference type="CDD" id="cd16913">
    <property type="entry name" value="YkuD_like"/>
    <property type="match status" value="1"/>
</dbReference>
<keyword evidence="3" id="KW-0328">Glycosyltransferase</keyword>
<dbReference type="Gene3D" id="1.10.101.10">
    <property type="entry name" value="PGBD-like superfamily/PGBD"/>
    <property type="match status" value="1"/>
</dbReference>
<evidence type="ECO:0000256" key="9">
    <source>
        <dbReference type="PROSITE-ProRule" id="PRU01373"/>
    </source>
</evidence>
<evidence type="ECO:0000256" key="5">
    <source>
        <dbReference type="ARBA" id="ARBA00022801"/>
    </source>
</evidence>
<accession>A0ABN6IVK4</accession>
<comment type="similarity">
    <text evidence="2">Belongs to the YkuD family.</text>
</comment>
<gene>
    <name evidence="12" type="ORF">psyc5s11_22670</name>
</gene>
<evidence type="ECO:0000256" key="7">
    <source>
        <dbReference type="ARBA" id="ARBA00022984"/>
    </source>
</evidence>
<evidence type="ECO:0000313" key="13">
    <source>
        <dbReference type="Proteomes" id="UP000824633"/>
    </source>
</evidence>
<feature type="active site" description="Nucleophile" evidence="9">
    <location>
        <position position="125"/>
    </location>
</feature>
<reference evidence="13" key="1">
    <citation type="submission" date="2021-07" db="EMBL/GenBank/DDBJ databases">
        <title>Complete genome sequencing of a Clostridium isolate.</title>
        <authorList>
            <person name="Ueki A."/>
            <person name="Tonouchi A."/>
        </authorList>
    </citation>
    <scope>NUCLEOTIDE SEQUENCE [LARGE SCALE GENOMIC DNA]</scope>
    <source>
        <strain evidence="13">C5S11</strain>
    </source>
</reference>
<evidence type="ECO:0000259" key="11">
    <source>
        <dbReference type="PROSITE" id="PS52029"/>
    </source>
</evidence>
<dbReference type="Pfam" id="PF01471">
    <property type="entry name" value="PG_binding_1"/>
    <property type="match status" value="1"/>
</dbReference>
<keyword evidence="10" id="KW-0812">Transmembrane</keyword>
<dbReference type="InterPro" id="IPR002477">
    <property type="entry name" value="Peptidoglycan-bd-like"/>
</dbReference>
<dbReference type="PROSITE" id="PS52029">
    <property type="entry name" value="LD_TPASE"/>
    <property type="match status" value="1"/>
</dbReference>
<keyword evidence="13" id="KW-1185">Reference proteome</keyword>
<evidence type="ECO:0000256" key="4">
    <source>
        <dbReference type="ARBA" id="ARBA00022679"/>
    </source>
</evidence>
<dbReference type="RefSeq" id="WP_224037711.1">
    <property type="nucleotide sequence ID" value="NZ_AP024849.1"/>
</dbReference>
<keyword evidence="6 9" id="KW-0133">Cell shape</keyword>
<proteinExistence type="inferred from homology"/>
<evidence type="ECO:0000256" key="2">
    <source>
        <dbReference type="ARBA" id="ARBA00005992"/>
    </source>
</evidence>
<dbReference type="PANTHER" id="PTHR30582">
    <property type="entry name" value="L,D-TRANSPEPTIDASE"/>
    <property type="match status" value="1"/>
</dbReference>
<dbReference type="InterPro" id="IPR050979">
    <property type="entry name" value="LD-transpeptidase"/>
</dbReference>
<evidence type="ECO:0000256" key="10">
    <source>
        <dbReference type="SAM" id="Phobius"/>
    </source>
</evidence>
<keyword evidence="7 9" id="KW-0573">Peptidoglycan synthesis</keyword>
<dbReference type="InterPro" id="IPR036365">
    <property type="entry name" value="PGBD-like_sf"/>
</dbReference>
<dbReference type="InterPro" id="IPR005490">
    <property type="entry name" value="LD_TPept_cat_dom"/>
</dbReference>
<evidence type="ECO:0000256" key="6">
    <source>
        <dbReference type="ARBA" id="ARBA00022960"/>
    </source>
</evidence>
<dbReference type="SUPFAM" id="SSF141523">
    <property type="entry name" value="L,D-transpeptidase catalytic domain-like"/>
    <property type="match status" value="1"/>
</dbReference>
<keyword evidence="10" id="KW-0472">Membrane</keyword>
<organism evidence="12 13">
    <name type="scientific">Clostridium gelidum</name>
    <dbReference type="NCBI Taxonomy" id="704125"/>
    <lineage>
        <taxon>Bacteria</taxon>
        <taxon>Bacillati</taxon>
        <taxon>Bacillota</taxon>
        <taxon>Clostridia</taxon>
        <taxon>Eubacteriales</taxon>
        <taxon>Clostridiaceae</taxon>
        <taxon>Clostridium</taxon>
    </lineage>
</organism>
<dbReference type="Gene3D" id="2.40.440.10">
    <property type="entry name" value="L,D-transpeptidase catalytic domain-like"/>
    <property type="match status" value="1"/>
</dbReference>
<dbReference type="InterPro" id="IPR036366">
    <property type="entry name" value="PGBDSf"/>
</dbReference>
<sequence length="230" mass="26005">MKRKNLLRSIFFIITIIFIFNICECPTKAESKVESNKNLAILVDLTEERLYLINKEKNIIVKKYSIASGKIETPSPIGTWKVIGMSKWSGGFGTRWIGLKVPWGTFGIHGTNKPGSIGSEASHGCIRMLNKDVEDLYEYVENGMIVAIYAGPYGPFEKGLVTLKPGDRGADVLELQRKMKEKGYYSGKLDGIYGEGMKQYVMKFKKDNDLIINHNIDYEFYEKLGIVIVD</sequence>
<keyword evidence="8 9" id="KW-0961">Cell wall biogenesis/degradation</keyword>
<dbReference type="EMBL" id="AP024849">
    <property type="protein sequence ID" value="BCZ46200.1"/>
    <property type="molecule type" value="Genomic_DNA"/>
</dbReference>
<keyword evidence="10" id="KW-1133">Transmembrane helix</keyword>
<feature type="domain" description="L,D-TPase catalytic" evidence="11">
    <location>
        <begin position="39"/>
        <end position="149"/>
    </location>
</feature>